<evidence type="ECO:0000313" key="2">
    <source>
        <dbReference type="Proteomes" id="UP000309997"/>
    </source>
</evidence>
<reference evidence="1 2" key="1">
    <citation type="journal article" date="2024" name="Plant Biotechnol. J.">
        <title>Genome and CRISPR/Cas9 system of a widespread forest tree (Populus alba) in the world.</title>
        <authorList>
            <person name="Liu Y.J."/>
            <person name="Jiang P.F."/>
            <person name="Han X.M."/>
            <person name="Li X.Y."/>
            <person name="Wang H.M."/>
            <person name="Wang Y.J."/>
            <person name="Wang X.X."/>
            <person name="Zeng Q.Y."/>
        </authorList>
    </citation>
    <scope>NUCLEOTIDE SEQUENCE [LARGE SCALE GENOMIC DNA]</scope>
    <source>
        <strain evidence="2">cv. PAL-ZL1</strain>
    </source>
</reference>
<dbReference type="Proteomes" id="UP000309997">
    <property type="component" value="Unassembled WGS sequence"/>
</dbReference>
<protein>
    <submittedName>
        <fullName evidence="1">Uncharacterized protein</fullName>
    </submittedName>
</protein>
<evidence type="ECO:0000313" key="1">
    <source>
        <dbReference type="EMBL" id="KAL3568367.1"/>
    </source>
</evidence>
<accession>A0ACC4AQA1</accession>
<sequence length="186" mass="20868">MIVGYCCFHAQRHSVFSPIAHNLTRRPELDRVFHQISVGSRWSHMKYEIGQIHNEAHASTRRRLLKGLNESGQKSELHKRITYCHKKPSISTLELHADTELLNIYQYNSVTGLECDIAVLKQAMSQLKSKHVRTCISTTPYVDSVLKVYSFFASGQGSTSKIQAGLPGLDTMAATPPKTATVFSHN</sequence>
<organism evidence="1 2">
    <name type="scientific">Populus alba</name>
    <name type="common">White poplar</name>
    <dbReference type="NCBI Taxonomy" id="43335"/>
    <lineage>
        <taxon>Eukaryota</taxon>
        <taxon>Viridiplantae</taxon>
        <taxon>Streptophyta</taxon>
        <taxon>Embryophyta</taxon>
        <taxon>Tracheophyta</taxon>
        <taxon>Spermatophyta</taxon>
        <taxon>Magnoliopsida</taxon>
        <taxon>eudicotyledons</taxon>
        <taxon>Gunneridae</taxon>
        <taxon>Pentapetalae</taxon>
        <taxon>rosids</taxon>
        <taxon>fabids</taxon>
        <taxon>Malpighiales</taxon>
        <taxon>Salicaceae</taxon>
        <taxon>Saliceae</taxon>
        <taxon>Populus</taxon>
    </lineage>
</organism>
<proteinExistence type="predicted"/>
<gene>
    <name evidence="1" type="ORF">D5086_031018</name>
</gene>
<comment type="caution">
    <text evidence="1">The sequence shown here is derived from an EMBL/GenBank/DDBJ whole genome shotgun (WGS) entry which is preliminary data.</text>
</comment>
<keyword evidence="2" id="KW-1185">Reference proteome</keyword>
<dbReference type="EMBL" id="RCHU02000017">
    <property type="protein sequence ID" value="KAL3568367.1"/>
    <property type="molecule type" value="Genomic_DNA"/>
</dbReference>
<name>A0ACC4AQA1_POPAL</name>